<organism evidence="2 3">
    <name type="scientific">Oesophagostomum dentatum</name>
    <name type="common">Nodular worm</name>
    <dbReference type="NCBI Taxonomy" id="61180"/>
    <lineage>
        <taxon>Eukaryota</taxon>
        <taxon>Metazoa</taxon>
        <taxon>Ecdysozoa</taxon>
        <taxon>Nematoda</taxon>
        <taxon>Chromadorea</taxon>
        <taxon>Rhabditida</taxon>
        <taxon>Rhabditina</taxon>
        <taxon>Rhabditomorpha</taxon>
        <taxon>Strongyloidea</taxon>
        <taxon>Strongylidae</taxon>
        <taxon>Oesophagostomum</taxon>
    </lineage>
</organism>
<sequence length="248" mass="28530">MLISSLNTSSSLMISSNAKSTYHYRSKTSTTFDVPLFRIEKSLVSWSWRPPRHITKMKGKCQDHVKVEAVLTLNMKEPRRKTSEDTYVMEVLETHIDDCDSFNFGDPHVIICALCTAEKSNAMDRIDAIRNKVESHEWLCPVIIVAYHSENAEAVPYDVMHELKELSRNPRIFRCMEATALTRNLLRHCLAMALFAARPFLSETKAEKDFCINDGVDRRPRRPQSEERSAKSASFRGKPSFRKSCRIQ</sequence>
<proteinExistence type="predicted"/>
<feature type="compositionally biased region" description="Basic and acidic residues" evidence="1">
    <location>
        <begin position="216"/>
        <end position="230"/>
    </location>
</feature>
<dbReference type="OrthoDB" id="5774568at2759"/>
<name>A0A0B1TCA1_OESDE</name>
<feature type="compositionally biased region" description="Basic residues" evidence="1">
    <location>
        <begin position="239"/>
        <end position="248"/>
    </location>
</feature>
<dbReference type="EMBL" id="KN550067">
    <property type="protein sequence ID" value="KHJ95143.1"/>
    <property type="molecule type" value="Genomic_DNA"/>
</dbReference>
<evidence type="ECO:0000313" key="3">
    <source>
        <dbReference type="Proteomes" id="UP000053660"/>
    </source>
</evidence>
<keyword evidence="3" id="KW-1185">Reference proteome</keyword>
<protein>
    <submittedName>
        <fullName evidence="2">Uncharacterized protein</fullName>
    </submittedName>
</protein>
<evidence type="ECO:0000256" key="1">
    <source>
        <dbReference type="SAM" id="MobiDB-lite"/>
    </source>
</evidence>
<feature type="region of interest" description="Disordered" evidence="1">
    <location>
        <begin position="216"/>
        <end position="248"/>
    </location>
</feature>
<evidence type="ECO:0000313" key="2">
    <source>
        <dbReference type="EMBL" id="KHJ95143.1"/>
    </source>
</evidence>
<accession>A0A0B1TCA1</accession>
<dbReference type="AlphaFoldDB" id="A0A0B1TCA1"/>
<dbReference type="Proteomes" id="UP000053660">
    <property type="component" value="Unassembled WGS sequence"/>
</dbReference>
<reference evidence="2 3" key="1">
    <citation type="submission" date="2014-03" db="EMBL/GenBank/DDBJ databases">
        <title>Draft genome of the hookworm Oesophagostomum dentatum.</title>
        <authorList>
            <person name="Mitreva M."/>
        </authorList>
    </citation>
    <scope>NUCLEOTIDE SEQUENCE [LARGE SCALE GENOMIC DNA]</scope>
    <source>
        <strain evidence="2 3">OD-Hann</strain>
    </source>
</reference>
<gene>
    <name evidence="2" type="ORF">OESDEN_04918</name>
</gene>